<dbReference type="EMBL" id="QRDW01000002">
    <property type="protein sequence ID" value="RED52167.1"/>
    <property type="molecule type" value="Genomic_DNA"/>
</dbReference>
<dbReference type="Proteomes" id="UP000256845">
    <property type="component" value="Unassembled WGS sequence"/>
</dbReference>
<accession>A0A3D9HRP0</accession>
<evidence type="ECO:0000313" key="3">
    <source>
        <dbReference type="EMBL" id="RED52167.1"/>
    </source>
</evidence>
<evidence type="ECO:0000256" key="1">
    <source>
        <dbReference type="ARBA" id="ARBA00022612"/>
    </source>
</evidence>
<organism evidence="3 4">
    <name type="scientific">Aestuariispira insulae</name>
    <dbReference type="NCBI Taxonomy" id="1461337"/>
    <lineage>
        <taxon>Bacteria</taxon>
        <taxon>Pseudomonadati</taxon>
        <taxon>Pseudomonadota</taxon>
        <taxon>Alphaproteobacteria</taxon>
        <taxon>Rhodospirillales</taxon>
        <taxon>Kiloniellaceae</taxon>
        <taxon>Aestuariispira</taxon>
    </lineage>
</organism>
<feature type="domain" description="Terminase large subunit gp17-like C-terminal" evidence="2">
    <location>
        <begin position="288"/>
        <end position="438"/>
    </location>
</feature>
<dbReference type="Pfam" id="PF17289">
    <property type="entry name" value="Terminase_6C"/>
    <property type="match status" value="1"/>
</dbReference>
<dbReference type="Gene3D" id="3.30.420.280">
    <property type="match status" value="1"/>
</dbReference>
<dbReference type="Gene3D" id="3.40.50.300">
    <property type="entry name" value="P-loop containing nucleotide triphosphate hydrolases"/>
    <property type="match status" value="1"/>
</dbReference>
<proteinExistence type="inferred from homology"/>
<gene>
    <name evidence="3" type="ORF">DFP90_102185</name>
</gene>
<dbReference type="AlphaFoldDB" id="A0A3D9HRP0"/>
<keyword evidence="1" id="KW-1188">Viral release from host cell</keyword>
<dbReference type="InterPro" id="IPR027417">
    <property type="entry name" value="P-loop_NTPase"/>
</dbReference>
<evidence type="ECO:0000259" key="2">
    <source>
        <dbReference type="Pfam" id="PF17289"/>
    </source>
</evidence>
<evidence type="ECO:0000313" key="4">
    <source>
        <dbReference type="Proteomes" id="UP000256845"/>
    </source>
</evidence>
<dbReference type="HAMAP" id="MF_04148">
    <property type="entry name" value="TERL_BPP22"/>
    <property type="match status" value="1"/>
</dbReference>
<dbReference type="GO" id="GO:0016887">
    <property type="term" value="F:ATP hydrolysis activity"/>
    <property type="evidence" value="ECO:0007669"/>
    <property type="project" value="InterPro"/>
</dbReference>
<keyword evidence="4" id="KW-1185">Reference proteome</keyword>
<comment type="caution">
    <text evidence="3">The sequence shown here is derived from an EMBL/GenBank/DDBJ whole genome shotgun (WGS) entry which is preliminary data.</text>
</comment>
<protein>
    <submittedName>
        <fullName evidence="3">Phage terminase large subunit-like protein</fullName>
    </submittedName>
</protein>
<dbReference type="InterPro" id="IPR035421">
    <property type="entry name" value="Terminase_6C"/>
</dbReference>
<reference evidence="3 4" key="1">
    <citation type="submission" date="2018-07" db="EMBL/GenBank/DDBJ databases">
        <title>Genomic Encyclopedia of Type Strains, Phase III (KMG-III): the genomes of soil and plant-associated and newly described type strains.</title>
        <authorList>
            <person name="Whitman W."/>
        </authorList>
    </citation>
    <scope>NUCLEOTIDE SEQUENCE [LARGE SCALE GENOMIC DNA]</scope>
    <source>
        <strain evidence="3 4">CECT 8488</strain>
    </source>
</reference>
<dbReference type="InterPro" id="IPR044265">
    <property type="entry name" value="Terminase_large_su_BPP22"/>
</dbReference>
<name>A0A3D9HRP0_9PROT</name>
<dbReference type="Pfam" id="PF03237">
    <property type="entry name" value="Terminase_6N"/>
    <property type="match status" value="1"/>
</dbReference>
<dbReference type="GO" id="GO:0004519">
    <property type="term" value="F:endonuclease activity"/>
    <property type="evidence" value="ECO:0007669"/>
    <property type="project" value="InterPro"/>
</dbReference>
<sequence>MEEKRKRIRQRRIEAYFPDSGPLRRALYKKHLAFFEAGATRRERCFMAANRVGKTESAGGYETVLHMTGRYPAWWVGRRFDRPVKAWAAGDTAETVRDILQGKLLGPQGAIGTGLIPADTLVRTTRRTGVSDAVMDIHVRHESGGISQLTFKSYDQGRKKFQGTEIDLVWLDEEPPADIYGECLVRTMTTGGLVMLTFTPLMGVSAVVEGFMKETEGTKALIQAGWDDVPHLDQAAREELKKGLPDHEVEARSQGIPSLGSGRVFPVEEAAVAVPPFVLPDHWPRICGIDFGWDHPTAAVELAWDRDHDALYVTRAYRRAHATPAEHAAALTRWGGWLPWAWPHDGYQHDKGSGRTLRDQYAQAGLNMLDCMATHADGGNGVEAGIMEMLTAMREGRFKVFSNLAEWFGEFRLYHRRQGQIVKLKDDLMSATRYAMMMRREAVTKPRLAKGDLYQAEMQYPPEF</sequence>